<evidence type="ECO:0000313" key="1">
    <source>
        <dbReference type="EMBL" id="NYH84869.1"/>
    </source>
</evidence>
<evidence type="ECO:0000313" key="2">
    <source>
        <dbReference type="Proteomes" id="UP000533017"/>
    </source>
</evidence>
<dbReference type="EMBL" id="JACBZA010000001">
    <property type="protein sequence ID" value="NYH84869.1"/>
    <property type="molecule type" value="Genomic_DNA"/>
</dbReference>
<proteinExistence type="predicted"/>
<dbReference type="Proteomes" id="UP000533017">
    <property type="component" value="Unassembled WGS sequence"/>
</dbReference>
<name>A0ABX2S9V3_9ACTN</name>
<keyword evidence="2" id="KW-1185">Reference proteome</keyword>
<comment type="caution">
    <text evidence="1">The sequence shown here is derived from an EMBL/GenBank/DDBJ whole genome shotgun (WGS) entry which is preliminary data.</text>
</comment>
<organism evidence="1 2">
    <name type="scientific">Actinopolymorpha cephalotaxi</name>
    <dbReference type="NCBI Taxonomy" id="504797"/>
    <lineage>
        <taxon>Bacteria</taxon>
        <taxon>Bacillati</taxon>
        <taxon>Actinomycetota</taxon>
        <taxon>Actinomycetes</taxon>
        <taxon>Propionibacteriales</taxon>
        <taxon>Actinopolymorphaceae</taxon>
        <taxon>Actinopolymorpha</taxon>
    </lineage>
</organism>
<gene>
    <name evidence="1" type="ORF">FHR37_003720</name>
</gene>
<dbReference type="RefSeq" id="WP_175542580.1">
    <property type="nucleotide sequence ID" value="NZ_FOOI01000009.1"/>
</dbReference>
<reference evidence="1 2" key="1">
    <citation type="submission" date="2020-07" db="EMBL/GenBank/DDBJ databases">
        <title>Sequencing the genomes of 1000 actinobacteria strains.</title>
        <authorList>
            <person name="Klenk H.-P."/>
        </authorList>
    </citation>
    <scope>NUCLEOTIDE SEQUENCE [LARGE SCALE GENOMIC DNA]</scope>
    <source>
        <strain evidence="1 2">DSM 45117</strain>
    </source>
</reference>
<sequence>MLATLCVALGTALGVRGGLWIATVGATAGVLWLLTSPIPRLRRIQDGH</sequence>
<protein>
    <submittedName>
        <fullName evidence="1">Uncharacterized protein</fullName>
    </submittedName>
</protein>
<accession>A0ABX2S9V3</accession>